<dbReference type="RefSeq" id="XP_011084394.1">
    <property type="nucleotide sequence ID" value="XM_011086092.1"/>
</dbReference>
<evidence type="ECO:0000313" key="9">
    <source>
        <dbReference type="Proteomes" id="UP000504604"/>
    </source>
</evidence>
<evidence type="ECO:0000256" key="2">
    <source>
        <dbReference type="ARBA" id="ARBA00022692"/>
    </source>
</evidence>
<organism evidence="9 10">
    <name type="scientific">Sesamum indicum</name>
    <name type="common">Oriental sesame</name>
    <name type="synonym">Sesamum orientale</name>
    <dbReference type="NCBI Taxonomy" id="4182"/>
    <lineage>
        <taxon>Eukaryota</taxon>
        <taxon>Viridiplantae</taxon>
        <taxon>Streptophyta</taxon>
        <taxon>Embryophyta</taxon>
        <taxon>Tracheophyta</taxon>
        <taxon>Spermatophyta</taxon>
        <taxon>Magnoliopsida</taxon>
        <taxon>eudicotyledons</taxon>
        <taxon>Gunneridae</taxon>
        <taxon>Pentapetalae</taxon>
        <taxon>asterids</taxon>
        <taxon>lamiids</taxon>
        <taxon>Lamiales</taxon>
        <taxon>Pedaliaceae</taxon>
        <taxon>Sesamum</taxon>
    </lineage>
</organism>
<feature type="transmembrane region" description="Helical" evidence="6">
    <location>
        <begin position="257"/>
        <end position="275"/>
    </location>
</feature>
<reference evidence="10" key="1">
    <citation type="submission" date="2025-08" db="UniProtKB">
        <authorList>
            <consortium name="RefSeq"/>
        </authorList>
    </citation>
    <scope>IDENTIFICATION</scope>
</reference>
<evidence type="ECO:0000256" key="6">
    <source>
        <dbReference type="SAM" id="Phobius"/>
    </source>
</evidence>
<dbReference type="InterPro" id="IPR010658">
    <property type="entry name" value="Nodulin-like"/>
</dbReference>
<keyword evidence="3 6" id="KW-1133">Transmembrane helix</keyword>
<dbReference type="InterPro" id="IPR056555">
    <property type="entry name" value="NFD4_C"/>
</dbReference>
<evidence type="ECO:0000313" key="10">
    <source>
        <dbReference type="RefSeq" id="XP_011084394.1"/>
    </source>
</evidence>
<feature type="transmembrane region" description="Helical" evidence="6">
    <location>
        <begin position="452"/>
        <end position="474"/>
    </location>
</feature>
<feature type="transmembrane region" description="Helical" evidence="6">
    <location>
        <begin position="543"/>
        <end position="562"/>
    </location>
</feature>
<dbReference type="InParanoid" id="A0A6I9TGD2"/>
<comment type="similarity">
    <text evidence="5">Belongs to the major facilitator superfamily. Phosphate:H(+) symporter (TC 2.A.1.9) family.</text>
</comment>
<dbReference type="SUPFAM" id="SSF103473">
    <property type="entry name" value="MFS general substrate transporter"/>
    <property type="match status" value="1"/>
</dbReference>
<keyword evidence="4 6" id="KW-0472">Membrane</keyword>
<feature type="transmembrane region" description="Helical" evidence="6">
    <location>
        <begin position="191"/>
        <end position="212"/>
    </location>
</feature>
<dbReference type="GO" id="GO:0016020">
    <property type="term" value="C:membrane"/>
    <property type="evidence" value="ECO:0007669"/>
    <property type="project" value="UniProtKB-SubCell"/>
</dbReference>
<dbReference type="CDD" id="cd17354">
    <property type="entry name" value="MFS_Mch1p_like"/>
    <property type="match status" value="1"/>
</dbReference>
<evidence type="ECO:0000256" key="4">
    <source>
        <dbReference type="ARBA" id="ARBA00023136"/>
    </source>
</evidence>
<dbReference type="GeneID" id="105166652"/>
<dbReference type="FunFam" id="1.20.1250.20:FF:000446">
    <property type="entry name" value="Nodulin family protein"/>
    <property type="match status" value="1"/>
</dbReference>
<feature type="transmembrane region" description="Helical" evidence="6">
    <location>
        <begin position="224"/>
        <end position="245"/>
    </location>
</feature>
<dbReference type="Gene3D" id="1.20.1250.20">
    <property type="entry name" value="MFS general substrate transporter like domains"/>
    <property type="match status" value="1"/>
</dbReference>
<dbReference type="Proteomes" id="UP000504604">
    <property type="component" value="Linkage group LG7"/>
</dbReference>
<feature type="transmembrane region" description="Helical" evidence="6">
    <location>
        <begin position="352"/>
        <end position="376"/>
    </location>
</feature>
<dbReference type="Pfam" id="PF06813">
    <property type="entry name" value="Nodulin-like"/>
    <property type="match status" value="1"/>
</dbReference>
<keyword evidence="2 6" id="KW-0812">Transmembrane</keyword>
<feature type="transmembrane region" description="Helical" evidence="6">
    <location>
        <begin position="388"/>
        <end position="406"/>
    </location>
</feature>
<name>A0A6I9TGD2_SESIN</name>
<evidence type="ECO:0000256" key="5">
    <source>
        <dbReference type="ARBA" id="ARBA00044504"/>
    </source>
</evidence>
<evidence type="ECO:0000259" key="8">
    <source>
        <dbReference type="Pfam" id="PF23262"/>
    </source>
</evidence>
<evidence type="ECO:0000256" key="1">
    <source>
        <dbReference type="ARBA" id="ARBA00004141"/>
    </source>
</evidence>
<dbReference type="PANTHER" id="PTHR21576:SF110">
    <property type="entry name" value="PROTEIN NUCLEAR FUSION DEFECTIVE 4-LIKE"/>
    <property type="match status" value="1"/>
</dbReference>
<evidence type="ECO:0000259" key="7">
    <source>
        <dbReference type="Pfam" id="PF06813"/>
    </source>
</evidence>
<dbReference type="Pfam" id="PF23262">
    <property type="entry name" value="NFD4_C"/>
    <property type="match status" value="1"/>
</dbReference>
<accession>A0A6I9TGD2</accession>
<dbReference type="Gramene" id="SIN_1004732.t">
    <property type="protein sequence ID" value="SIN_1004732.t.cds1"/>
    <property type="gene ID" value="SIN_1004732"/>
</dbReference>
<feature type="transmembrane region" description="Helical" evidence="6">
    <location>
        <begin position="167"/>
        <end position="185"/>
    </location>
</feature>
<proteinExistence type="inferred from homology"/>
<feature type="transmembrane region" description="Helical" evidence="6">
    <location>
        <begin position="427"/>
        <end position="446"/>
    </location>
</feature>
<dbReference type="InterPro" id="IPR036259">
    <property type="entry name" value="MFS_trans_sf"/>
</dbReference>
<comment type="subcellular location">
    <subcellularLocation>
        <location evidence="1">Membrane</location>
        <topology evidence="1">Multi-pass membrane protein</topology>
    </subcellularLocation>
</comment>
<feature type="domain" description="Nodulin-like" evidence="7">
    <location>
        <begin position="30"/>
        <end position="274"/>
    </location>
</feature>
<feature type="domain" description="NFD4 C-terminal" evidence="8">
    <location>
        <begin position="353"/>
        <end position="568"/>
    </location>
</feature>
<dbReference type="OrthoDB" id="410267at2759"/>
<feature type="transmembrane region" description="Helical" evidence="6">
    <location>
        <begin position="95"/>
        <end position="116"/>
    </location>
</feature>
<keyword evidence="9" id="KW-1185">Reference proteome</keyword>
<dbReference type="KEGG" id="sind:105166652"/>
<sequence>MDQQSAPPQPPPPSGCFSPCRFIKQVLVGRWFMMFASFLIMAGAGATYLFGVYSKVIKSTLGYDQSTLNLLGSFKDLGANVGVLSGLMAEVTPTWFVLLVGSAMNFAGYFMIWLAVTKKISKPSVWQMCIYICMGANSQNFANTGSLVTCVKNFPESRGMLIGLMKGFIGLSGAVFTQLYLAIYGNDAESLILLIGWLPAVISILFVFNIKTMKISRHPNEVKVFYEYLIISVGLALCLMGLTIAQKYVDFSHVGHIVSATAVCFLLFLPCLIAFREEFTTLRLKEQAARAGRSRVVVVEEEPPLVSSKPEPEIVEVTGGLKGEDHGKKDACCCTNICNKPKRGEDYSILQALLSIDMLILFVATFCGLGCSLTAVDNLGQIGESLGYPQRTISTFVSLVSIWNYFGRVFSGFVSEKLLLKWKIPRTLMMTFALLLPSIGDLLIAIPFPGSVYIASLLIGFSYGVQLTLLFIIISELFGLKYYSTLFNCGQLASPLGSYILNVRIVGKLYDREALKQLSRRGMTRSMVRELTCIGKDCYRRSFLILAGVNLFGALVSLILVVRTRQYYKTDIYKRFRDEMEANEKEMMMMKTIDCDSDKKQSS</sequence>
<dbReference type="PANTHER" id="PTHR21576">
    <property type="entry name" value="UNCHARACTERIZED NODULIN-LIKE PROTEIN"/>
    <property type="match status" value="1"/>
</dbReference>
<feature type="transmembrane region" description="Helical" evidence="6">
    <location>
        <begin position="31"/>
        <end position="53"/>
    </location>
</feature>
<protein>
    <submittedName>
        <fullName evidence="10">Protein NUCLEAR FUSION DEFECTIVE 4-like</fullName>
    </submittedName>
</protein>
<dbReference type="AlphaFoldDB" id="A0A6I9TGD2"/>
<evidence type="ECO:0000256" key="3">
    <source>
        <dbReference type="ARBA" id="ARBA00022989"/>
    </source>
</evidence>
<gene>
    <name evidence="10" type="primary">LOC105166652</name>
</gene>